<accession>A0A4Q2DEN9</accession>
<reference evidence="3 4" key="1">
    <citation type="submission" date="2019-01" db="EMBL/GenBank/DDBJ databases">
        <title>Draft genome sequence of Psathyrella aberdarensis IHI B618.</title>
        <authorList>
            <person name="Buettner E."/>
            <person name="Kellner H."/>
        </authorList>
    </citation>
    <scope>NUCLEOTIDE SEQUENCE [LARGE SCALE GENOMIC DNA]</scope>
    <source>
        <strain evidence="3 4">IHI B618</strain>
    </source>
</reference>
<proteinExistence type="predicted"/>
<feature type="compositionally biased region" description="Polar residues" evidence="2">
    <location>
        <begin position="372"/>
        <end position="382"/>
    </location>
</feature>
<feature type="compositionally biased region" description="Low complexity" evidence="2">
    <location>
        <begin position="305"/>
        <end position="328"/>
    </location>
</feature>
<comment type="caution">
    <text evidence="3">The sequence shown here is derived from an EMBL/GenBank/DDBJ whole genome shotgun (WGS) entry which is preliminary data.</text>
</comment>
<feature type="region of interest" description="Disordered" evidence="2">
    <location>
        <begin position="276"/>
        <end position="486"/>
    </location>
</feature>
<gene>
    <name evidence="3" type="ORF">EST38_g7846</name>
</gene>
<protein>
    <submittedName>
        <fullName evidence="3">Uncharacterized protein</fullName>
    </submittedName>
</protein>
<name>A0A4Q2DEN9_9AGAR</name>
<organism evidence="3 4">
    <name type="scientific">Candolleomyces aberdarensis</name>
    <dbReference type="NCBI Taxonomy" id="2316362"/>
    <lineage>
        <taxon>Eukaryota</taxon>
        <taxon>Fungi</taxon>
        <taxon>Dikarya</taxon>
        <taxon>Basidiomycota</taxon>
        <taxon>Agaricomycotina</taxon>
        <taxon>Agaricomycetes</taxon>
        <taxon>Agaricomycetidae</taxon>
        <taxon>Agaricales</taxon>
        <taxon>Agaricineae</taxon>
        <taxon>Psathyrellaceae</taxon>
        <taxon>Candolleomyces</taxon>
    </lineage>
</organism>
<keyword evidence="4" id="KW-1185">Reference proteome</keyword>
<feature type="compositionally biased region" description="Basic and acidic residues" evidence="2">
    <location>
        <begin position="349"/>
        <end position="364"/>
    </location>
</feature>
<feature type="compositionally biased region" description="Basic and acidic residues" evidence="2">
    <location>
        <begin position="276"/>
        <end position="289"/>
    </location>
</feature>
<dbReference type="EMBL" id="SDEE01000296">
    <property type="protein sequence ID" value="RXW18009.1"/>
    <property type="molecule type" value="Genomic_DNA"/>
</dbReference>
<sequence>MRSETDGEFFALWPTPEVEALDTYHEPKRKRANQLPRKPEYTSDRLDEWIAKRKSQIGNWFNNRATEARRAAPPMPPPAVEYASKAPKVLSDVQLYAKQFVKQEVRDSWNKLLESVEKKDRLARYNDLARDALNGESSEVRKAVQEARDKAKRERDEALETERAMMQSKPAHLYRTKEMAAAVAGLPEAIASFCNQVGPRSGWCFTILAGGPDPNHPDGNIQTFTYHHGRTQAGASFGAMHPGVVRAALADLHAFCHLVTPYEERVMRIANPSAEMAEKQRLYRSEERGGTVAQSEEGDEGAGEAGPAPSGVADGPSSTRSPSPTSESVAVPQAQAEKPEEEVAVQRSVHPESEPVREEQEPAEKVPVQGGLASSIQFTVNSIPPDLFQSIPEPQQTDPESSVSDWPPIIDEDEDDADRPTLPPASPMEEEAAETNGGSGGGGGPLEQGAEGSHKRRREEVENEDDVPGREERRSTRRKKTATKERPEWMDAAQEYLRRGPDVQAWRVLVDVWLAFEQGMTASTLTMQRLPAGSKRPETLSRWITAGKKYPTVPTLNEQEREEFATAWLDWWKEMQPVARKYSHDDELPLPLQAKHDLSTIKKGGPSGLVLALIGLKWWYRPGLRMWDRAVEDLRGCLEKMTR</sequence>
<keyword evidence="1" id="KW-0175">Coiled coil</keyword>
<dbReference type="STRING" id="2316362.A0A4Q2DEN9"/>
<dbReference type="Proteomes" id="UP000290288">
    <property type="component" value="Unassembled WGS sequence"/>
</dbReference>
<evidence type="ECO:0000256" key="2">
    <source>
        <dbReference type="SAM" id="MobiDB-lite"/>
    </source>
</evidence>
<feature type="coiled-coil region" evidence="1">
    <location>
        <begin position="130"/>
        <end position="164"/>
    </location>
</feature>
<evidence type="ECO:0000256" key="1">
    <source>
        <dbReference type="SAM" id="Coils"/>
    </source>
</evidence>
<evidence type="ECO:0000313" key="3">
    <source>
        <dbReference type="EMBL" id="RXW18009.1"/>
    </source>
</evidence>
<evidence type="ECO:0000313" key="4">
    <source>
        <dbReference type="Proteomes" id="UP000290288"/>
    </source>
</evidence>
<dbReference type="AlphaFoldDB" id="A0A4Q2DEN9"/>
<dbReference type="OrthoDB" id="2803783at2759"/>
<feature type="compositionally biased region" description="Gly residues" evidence="2">
    <location>
        <begin position="437"/>
        <end position="446"/>
    </location>
</feature>
<feature type="compositionally biased region" description="Polar residues" evidence="2">
    <location>
        <begin position="392"/>
        <end position="404"/>
    </location>
</feature>